<sequence length="179" mass="20634">MPKAALFIRPWHSTVEIFRATNDTPEKSIKGHSKVRHGSTIQGIETERNVQQETIDKLFRKLHKQRKIAATQQEILEHLVKENKRHFELMESSRESLNSTNQTLSTAQDDHENEVLRLQASIKRLKDSRDAAKAVADQQAIDLEAIRQRLHVLEDRDLGTEDDVQRRASRLRNQNSGGE</sequence>
<evidence type="ECO:0000313" key="2">
    <source>
        <dbReference type="EMBL" id="CAD6454317.1"/>
    </source>
</evidence>
<dbReference type="OrthoDB" id="3559634at2759"/>
<name>A0A8H2W673_9HELO</name>
<reference evidence="2" key="1">
    <citation type="submission" date="2020-10" db="EMBL/GenBank/DDBJ databases">
        <authorList>
            <person name="Kusch S."/>
        </authorList>
    </citation>
    <scope>NUCLEOTIDE SEQUENCE</scope>
    <source>
        <strain evidence="2">SwB9</strain>
    </source>
</reference>
<proteinExistence type="predicted"/>
<comment type="caution">
    <text evidence="2">The sequence shown here is derived from an EMBL/GenBank/DDBJ whole genome shotgun (WGS) entry which is preliminary data.</text>
</comment>
<dbReference type="EMBL" id="CAJHIA010000036">
    <property type="protein sequence ID" value="CAD6454317.1"/>
    <property type="molecule type" value="Genomic_DNA"/>
</dbReference>
<keyword evidence="3" id="KW-1185">Reference proteome</keyword>
<accession>A0A8H2W673</accession>
<keyword evidence="1" id="KW-0175">Coiled coil</keyword>
<gene>
    <name evidence="2" type="ORF">SCLTRI_LOCUS10119</name>
</gene>
<dbReference type="AlphaFoldDB" id="A0A8H2W673"/>
<protein>
    <submittedName>
        <fullName evidence="2">1c2b088c-f131-46a4-8f5f-ac34fabe7514</fullName>
    </submittedName>
</protein>
<dbReference type="Proteomes" id="UP000624404">
    <property type="component" value="Unassembled WGS sequence"/>
</dbReference>
<evidence type="ECO:0000313" key="3">
    <source>
        <dbReference type="Proteomes" id="UP000624404"/>
    </source>
</evidence>
<evidence type="ECO:0000256" key="1">
    <source>
        <dbReference type="SAM" id="Coils"/>
    </source>
</evidence>
<feature type="coiled-coil region" evidence="1">
    <location>
        <begin position="108"/>
        <end position="156"/>
    </location>
</feature>
<organism evidence="2 3">
    <name type="scientific">Sclerotinia trifoliorum</name>
    <dbReference type="NCBI Taxonomy" id="28548"/>
    <lineage>
        <taxon>Eukaryota</taxon>
        <taxon>Fungi</taxon>
        <taxon>Dikarya</taxon>
        <taxon>Ascomycota</taxon>
        <taxon>Pezizomycotina</taxon>
        <taxon>Leotiomycetes</taxon>
        <taxon>Helotiales</taxon>
        <taxon>Sclerotiniaceae</taxon>
        <taxon>Sclerotinia</taxon>
    </lineage>
</organism>